<feature type="binding site" evidence="10">
    <location>
        <position position="122"/>
    </location>
    <ligand>
        <name>phosphate</name>
        <dbReference type="ChEBI" id="CHEBI:43474"/>
    </ligand>
</feature>
<dbReference type="PIRSF" id="PIRSF000148">
    <property type="entry name" value="ASA_dh"/>
    <property type="match status" value="1"/>
</dbReference>
<dbReference type="GO" id="GO:0050661">
    <property type="term" value="F:NADP binding"/>
    <property type="evidence" value="ECO:0007669"/>
    <property type="project" value="UniProtKB-UniRule"/>
</dbReference>
<dbReference type="CDD" id="cd02315">
    <property type="entry name" value="ScASADH_like_N"/>
    <property type="match status" value="1"/>
</dbReference>
<dbReference type="SUPFAM" id="SSF55347">
    <property type="entry name" value="Glyceraldehyde-3-phosphate dehydrogenase-like, C-terminal domain"/>
    <property type="match status" value="1"/>
</dbReference>
<proteinExistence type="inferred from homology"/>
<keyword evidence="6 10" id="KW-0791">Threonine biosynthesis</keyword>
<evidence type="ECO:0000256" key="8">
    <source>
        <dbReference type="ARBA" id="ARBA00023002"/>
    </source>
</evidence>
<comment type="pathway">
    <text evidence="1 10">Amino-acid biosynthesis; L-methionine biosynthesis via de novo pathway; L-homoserine from L-aspartate: step 2/3.</text>
</comment>
<evidence type="ECO:0000259" key="12">
    <source>
        <dbReference type="SMART" id="SM00859"/>
    </source>
</evidence>
<feature type="binding site" evidence="10">
    <location>
        <begin position="24"/>
        <end position="27"/>
    </location>
    <ligand>
        <name>NADP(+)</name>
        <dbReference type="ChEBI" id="CHEBI:58349"/>
    </ligand>
</feature>
<feature type="binding site" evidence="10">
    <location>
        <begin position="51"/>
        <end position="52"/>
    </location>
    <ligand>
        <name>NADP(+)</name>
        <dbReference type="ChEBI" id="CHEBI:58349"/>
    </ligand>
</feature>
<dbReference type="InterPro" id="IPR012080">
    <property type="entry name" value="Asp_semialdehyde_DH"/>
</dbReference>
<evidence type="ECO:0000256" key="2">
    <source>
        <dbReference type="ARBA" id="ARBA00005097"/>
    </source>
</evidence>
<dbReference type="Pfam" id="PF02774">
    <property type="entry name" value="Semialdhyde_dhC"/>
    <property type="match status" value="1"/>
</dbReference>
<keyword evidence="9 10" id="KW-0486">Methionine biosynthesis</keyword>
<keyword evidence="5 10" id="KW-0028">Amino-acid biosynthesis</keyword>
<dbReference type="Gene3D" id="3.40.50.720">
    <property type="entry name" value="NAD(P)-binding Rossmann-like Domain"/>
    <property type="match status" value="1"/>
</dbReference>
<evidence type="ECO:0000256" key="6">
    <source>
        <dbReference type="ARBA" id="ARBA00022697"/>
    </source>
</evidence>
<comment type="caution">
    <text evidence="13">The sequence shown here is derived from an EMBL/GenBank/DDBJ whole genome shotgun (WGS) entry which is preliminary data.</text>
</comment>
<comment type="pathway">
    <text evidence="10">Amino-acid biosynthesis; L-lysine biosynthesis via DAP pathway; (S)-tetrahydrodipicolinate from L-aspartate: step 2/4.</text>
</comment>
<protein>
    <recommendedName>
        <fullName evidence="4 10">Aspartate-semialdehyde dehydrogenase</fullName>
        <shortName evidence="10">ASA dehydrogenase</shortName>
        <shortName evidence="10">ASADH</shortName>
        <ecNumber evidence="4 10">1.2.1.11</ecNumber>
    </recommendedName>
    <alternativeName>
        <fullName evidence="10">Aspartate-beta-semialdehyde dehydrogenase</fullName>
    </alternativeName>
</protein>
<comment type="pathway">
    <text evidence="2 10">Amino-acid biosynthesis; L-threonine biosynthesis; L-threonine from L-aspartate: step 2/5.</text>
</comment>
<evidence type="ECO:0000256" key="5">
    <source>
        <dbReference type="ARBA" id="ARBA00022605"/>
    </source>
</evidence>
<dbReference type="GO" id="GO:0071266">
    <property type="term" value="P:'de novo' L-methionine biosynthetic process"/>
    <property type="evidence" value="ECO:0007669"/>
    <property type="project" value="UniProtKB-UniRule"/>
</dbReference>
<dbReference type="PROSITE" id="PS01103">
    <property type="entry name" value="ASD"/>
    <property type="match status" value="1"/>
</dbReference>
<keyword evidence="8 10" id="KW-0560">Oxidoreductase</keyword>
<comment type="caution">
    <text evidence="10">Lacks conserved residue(s) required for the propagation of feature annotation.</text>
</comment>
<feature type="binding site" evidence="10">
    <location>
        <begin position="190"/>
        <end position="191"/>
    </location>
    <ligand>
        <name>NADP(+)</name>
        <dbReference type="ChEBI" id="CHEBI:58349"/>
    </ligand>
</feature>
<dbReference type="UniPathway" id="UPA00051">
    <property type="reaction ID" value="UER00464"/>
</dbReference>
<sequence length="354" mass="38662">MPARIALFQWNDMQKIKAGVLGATGNVGQRFIELLSKHPWFELTSLAASDKSAGKKYGDAASWRLESKIPENVGDMTVVPVDPKKVDADIVFSALPTDLAKTVEPEFAKAGFVVASNASALRMVKDIPLVIPEVNPEHLGLIDIQQDKRKWDGYVVTNPNCTTIMMAVTLKPLAKFNIEKIYLASMQAISGAGYDGVPSMAILDNVIPYIGQEEEKVETETKKLLGEFNGSEIIDAPFKVSASCNRVMVIDGHTEAVWVEMADDPSIDEVKQAFLDFDPGLSELPTEPTPVIEVKEEKDRPQPRMDRNIGGGMTVSVGRIRPGIRYICMGHNTIRGAAGASVLNAELLRKKGKL</sequence>
<feature type="domain" description="Semialdehyde dehydrogenase NAD-binding" evidence="12">
    <location>
        <begin position="17"/>
        <end position="142"/>
    </location>
</feature>
<feature type="binding site" evidence="10">
    <location>
        <position position="216"/>
    </location>
    <ligand>
        <name>phosphate</name>
        <dbReference type="ChEBI" id="CHEBI:43474"/>
    </ligand>
</feature>
<evidence type="ECO:0000256" key="10">
    <source>
        <dbReference type="HAMAP-Rule" id="MF_02121"/>
    </source>
</evidence>
<dbReference type="SMART" id="SM00859">
    <property type="entry name" value="Semialdhyde_dh"/>
    <property type="match status" value="1"/>
</dbReference>
<comment type="function">
    <text evidence="10">Catalyzes the NADPH-dependent formation of L-aspartate-semialdehyde (L-ASA) by the reductive dephosphorylation of L-aspartyl-4-phosphate.</text>
</comment>
<evidence type="ECO:0000256" key="3">
    <source>
        <dbReference type="ARBA" id="ARBA00010584"/>
    </source>
</evidence>
<dbReference type="HAMAP" id="MF_02121">
    <property type="entry name" value="ASADH"/>
    <property type="match status" value="1"/>
</dbReference>
<feature type="binding site" evidence="10">
    <location>
        <position position="187"/>
    </location>
    <ligand>
        <name>substrate</name>
    </ligand>
</feature>
<comment type="subunit">
    <text evidence="10">Homodimer.</text>
</comment>
<feature type="active site" description="Acyl-thioester intermediate" evidence="10 11">
    <location>
        <position position="161"/>
    </location>
</feature>
<comment type="similarity">
    <text evidence="3 10">Belongs to the aspartate-semialdehyde dehydrogenase family.</text>
</comment>
<dbReference type="EMBL" id="LKCM01000248">
    <property type="protein sequence ID" value="KPQ42263.1"/>
    <property type="molecule type" value="Genomic_DNA"/>
</dbReference>
<dbReference type="InterPro" id="IPR036291">
    <property type="entry name" value="NAD(P)-bd_dom_sf"/>
</dbReference>
<feature type="binding site" evidence="10">
    <location>
        <position position="213"/>
    </location>
    <ligand>
        <name>substrate</name>
    </ligand>
</feature>
<dbReference type="Proteomes" id="UP000050360">
    <property type="component" value="Unassembled WGS sequence"/>
</dbReference>
<keyword evidence="7 10" id="KW-0521">NADP</keyword>
<dbReference type="PANTHER" id="PTHR46718:SF1">
    <property type="entry name" value="ASPARTATE-SEMIALDEHYDE DEHYDROGENASE"/>
    <property type="match status" value="1"/>
</dbReference>
<accession>A0A0P8A2H2</accession>
<dbReference type="InterPro" id="IPR000319">
    <property type="entry name" value="Asp-semialdehyde_DH_CS"/>
</dbReference>
<feature type="binding site" evidence="10">
    <location>
        <position position="246"/>
    </location>
    <ligand>
        <name>substrate</name>
    </ligand>
</feature>
<dbReference type="GO" id="GO:0009089">
    <property type="term" value="P:lysine biosynthetic process via diaminopimelate"/>
    <property type="evidence" value="ECO:0007669"/>
    <property type="project" value="UniProtKB-UniRule"/>
</dbReference>
<dbReference type="NCBIfam" id="TIGR00978">
    <property type="entry name" value="asd_EA"/>
    <property type="match status" value="1"/>
</dbReference>
<dbReference type="CDD" id="cd18130">
    <property type="entry name" value="ASADH_C_arch_fung_like"/>
    <property type="match status" value="1"/>
</dbReference>
<dbReference type="AlphaFoldDB" id="A0A0P8A2H2"/>
<evidence type="ECO:0000313" key="14">
    <source>
        <dbReference type="Proteomes" id="UP000050360"/>
    </source>
</evidence>
<dbReference type="GO" id="GO:0004073">
    <property type="term" value="F:aspartate-semialdehyde dehydrogenase activity"/>
    <property type="evidence" value="ECO:0007669"/>
    <property type="project" value="UniProtKB-UniRule"/>
</dbReference>
<evidence type="ECO:0000256" key="4">
    <source>
        <dbReference type="ARBA" id="ARBA00013120"/>
    </source>
</evidence>
<dbReference type="GO" id="GO:0009088">
    <property type="term" value="P:threonine biosynthetic process"/>
    <property type="evidence" value="ECO:0007669"/>
    <property type="project" value="UniProtKB-UniRule"/>
</dbReference>
<gene>
    <name evidence="10 13" type="primary">asd</name>
    <name evidence="13" type="ORF">MPEBLZ_03193</name>
</gene>
<keyword evidence="10" id="KW-0457">Lysine biosynthesis</keyword>
<dbReference type="GO" id="GO:0046983">
    <property type="term" value="F:protein dimerization activity"/>
    <property type="evidence" value="ECO:0007669"/>
    <property type="project" value="InterPro"/>
</dbReference>
<keyword evidence="10" id="KW-0220">Diaminopimelate biosynthesis</keyword>
<dbReference type="InterPro" id="IPR051823">
    <property type="entry name" value="ASADH-related"/>
</dbReference>
<feature type="active site" description="Proton acceptor" evidence="10 11">
    <location>
        <position position="253"/>
    </location>
</feature>
<dbReference type="PATRIC" id="fig|1719120.3.peg.3472"/>
<dbReference type="PANTHER" id="PTHR46718">
    <property type="entry name" value="ASPARTATE-SEMIALDEHYDE DEHYDROGENASE"/>
    <property type="match status" value="1"/>
</dbReference>
<dbReference type="Pfam" id="PF01118">
    <property type="entry name" value="Semialdhyde_dh"/>
    <property type="match status" value="1"/>
</dbReference>
<dbReference type="GO" id="GO:0019877">
    <property type="term" value="P:diaminopimelate biosynthetic process"/>
    <property type="evidence" value="ECO:0007669"/>
    <property type="project" value="UniProtKB-UniRule"/>
</dbReference>
<evidence type="ECO:0000313" key="13">
    <source>
        <dbReference type="EMBL" id="KPQ42263.1"/>
    </source>
</evidence>
<feature type="binding site" evidence="10">
    <location>
        <begin position="332"/>
        <end position="333"/>
    </location>
    <ligand>
        <name>NADP(+)</name>
        <dbReference type="ChEBI" id="CHEBI:58349"/>
    </ligand>
</feature>
<reference evidence="13 14" key="1">
    <citation type="submission" date="2015-09" db="EMBL/GenBank/DDBJ databases">
        <title>A metagenomics-based metabolic model of nitrate-dependent anaerobic oxidation of methane by Methanoperedens-like archaea.</title>
        <authorList>
            <person name="Arshad A."/>
            <person name="Speth D.R."/>
            <person name="De Graaf R.M."/>
            <person name="Op Den Camp H.J."/>
            <person name="Jetten M.S."/>
            <person name="Welte C.U."/>
        </authorList>
    </citation>
    <scope>NUCLEOTIDE SEQUENCE [LARGE SCALE GENOMIC DNA]</scope>
</reference>
<dbReference type="SUPFAM" id="SSF51735">
    <property type="entry name" value="NAD(P)-binding Rossmann-fold domains"/>
    <property type="match status" value="1"/>
</dbReference>
<dbReference type="InterPro" id="IPR012280">
    <property type="entry name" value="Semialdhyde_DH_dimer_dom"/>
</dbReference>
<dbReference type="UniPathway" id="UPA00050">
    <property type="reaction ID" value="UER00463"/>
</dbReference>
<name>A0A0P8A2H2_9EURY</name>
<dbReference type="NCBIfam" id="NF006416">
    <property type="entry name" value="PRK08664.1"/>
    <property type="match status" value="1"/>
</dbReference>
<dbReference type="UniPathway" id="UPA00034">
    <property type="reaction ID" value="UER00016"/>
</dbReference>
<evidence type="ECO:0000256" key="7">
    <source>
        <dbReference type="ARBA" id="ARBA00022857"/>
    </source>
</evidence>
<dbReference type="GO" id="GO:0051287">
    <property type="term" value="F:NAD binding"/>
    <property type="evidence" value="ECO:0007669"/>
    <property type="project" value="InterPro"/>
</dbReference>
<dbReference type="InterPro" id="IPR000534">
    <property type="entry name" value="Semialdehyde_DH_NAD-bd"/>
</dbReference>
<evidence type="ECO:0000256" key="1">
    <source>
        <dbReference type="ARBA" id="ARBA00005021"/>
    </source>
</evidence>
<dbReference type="EC" id="1.2.1.11" evidence="4 10"/>
<comment type="catalytic activity">
    <reaction evidence="10">
        <text>L-aspartate 4-semialdehyde + phosphate + NADP(+) = 4-phospho-L-aspartate + NADPH + H(+)</text>
        <dbReference type="Rhea" id="RHEA:24284"/>
        <dbReference type="ChEBI" id="CHEBI:15378"/>
        <dbReference type="ChEBI" id="CHEBI:43474"/>
        <dbReference type="ChEBI" id="CHEBI:57535"/>
        <dbReference type="ChEBI" id="CHEBI:57783"/>
        <dbReference type="ChEBI" id="CHEBI:58349"/>
        <dbReference type="ChEBI" id="CHEBI:537519"/>
        <dbReference type="EC" id="1.2.1.11"/>
    </reaction>
</comment>
<organism evidence="13 14">
    <name type="scientific">Candidatus Methanoperedens nitratireducens</name>
    <dbReference type="NCBI Taxonomy" id="1392998"/>
    <lineage>
        <taxon>Archaea</taxon>
        <taxon>Methanobacteriati</taxon>
        <taxon>Methanobacteriota</taxon>
        <taxon>Stenosarchaea group</taxon>
        <taxon>Methanomicrobia</taxon>
        <taxon>Methanosarcinales</taxon>
        <taxon>ANME-2 cluster</taxon>
        <taxon>Candidatus Methanoperedentaceae</taxon>
        <taxon>Candidatus Methanoperedens</taxon>
    </lineage>
</organism>
<dbReference type="Gene3D" id="3.30.360.10">
    <property type="entry name" value="Dihydrodipicolinate Reductase, domain 2"/>
    <property type="match status" value="1"/>
</dbReference>
<evidence type="ECO:0000256" key="11">
    <source>
        <dbReference type="PIRSR" id="PIRSR000148-1"/>
    </source>
</evidence>
<dbReference type="InterPro" id="IPR005676">
    <property type="entry name" value="Asp_semi-ald_DH_pep-lack"/>
</dbReference>
<evidence type="ECO:0000256" key="9">
    <source>
        <dbReference type="ARBA" id="ARBA00023167"/>
    </source>
</evidence>